<protein>
    <submittedName>
        <fullName evidence="3">RND transporter</fullName>
    </submittedName>
</protein>
<dbReference type="SUPFAM" id="SSF56954">
    <property type="entry name" value="Outer membrane efflux proteins (OEP)"/>
    <property type="match status" value="1"/>
</dbReference>
<accession>A0A511SVC5</accession>
<dbReference type="EMBL" id="BJXR01000009">
    <property type="protein sequence ID" value="GEN05497.1"/>
    <property type="molecule type" value="Genomic_DNA"/>
</dbReference>
<keyword evidence="2" id="KW-0175">Coiled coil</keyword>
<dbReference type="Proteomes" id="UP000321514">
    <property type="component" value="Unassembled WGS sequence"/>
</dbReference>
<feature type="coiled-coil region" evidence="2">
    <location>
        <begin position="197"/>
        <end position="229"/>
    </location>
</feature>
<dbReference type="InterPro" id="IPR003423">
    <property type="entry name" value="OMP_efflux"/>
</dbReference>
<evidence type="ECO:0000313" key="3">
    <source>
        <dbReference type="EMBL" id="GEN05497.1"/>
    </source>
</evidence>
<evidence type="ECO:0000313" key="4">
    <source>
        <dbReference type="Proteomes" id="UP000321514"/>
    </source>
</evidence>
<dbReference type="Gene3D" id="1.20.1600.10">
    <property type="entry name" value="Outer membrane efflux proteins (OEP)"/>
    <property type="match status" value="1"/>
</dbReference>
<organism evidence="3 4">
    <name type="scientific">Myxococcus fulvus</name>
    <dbReference type="NCBI Taxonomy" id="33"/>
    <lineage>
        <taxon>Bacteria</taxon>
        <taxon>Pseudomonadati</taxon>
        <taxon>Myxococcota</taxon>
        <taxon>Myxococcia</taxon>
        <taxon>Myxococcales</taxon>
        <taxon>Cystobacterineae</taxon>
        <taxon>Myxococcaceae</taxon>
        <taxon>Myxococcus</taxon>
    </lineage>
</organism>
<dbReference type="PANTHER" id="PTHR30203:SF24">
    <property type="entry name" value="BLR4935 PROTEIN"/>
    <property type="match status" value="1"/>
</dbReference>
<dbReference type="InterPro" id="IPR010131">
    <property type="entry name" value="MdtP/NodT-like"/>
</dbReference>
<dbReference type="Pfam" id="PF02321">
    <property type="entry name" value="OEP"/>
    <property type="match status" value="1"/>
</dbReference>
<dbReference type="PANTHER" id="PTHR30203">
    <property type="entry name" value="OUTER MEMBRANE CATION EFFLUX PROTEIN"/>
    <property type="match status" value="1"/>
</dbReference>
<dbReference type="AlphaFoldDB" id="A0A511SVC5"/>
<name>A0A511SVC5_MYXFU</name>
<dbReference type="STRING" id="1334629.MFUL124B02_05710"/>
<evidence type="ECO:0000256" key="1">
    <source>
        <dbReference type="ARBA" id="ARBA00007613"/>
    </source>
</evidence>
<evidence type="ECO:0000256" key="2">
    <source>
        <dbReference type="SAM" id="Coils"/>
    </source>
</evidence>
<dbReference type="GO" id="GO:0015562">
    <property type="term" value="F:efflux transmembrane transporter activity"/>
    <property type="evidence" value="ECO:0007669"/>
    <property type="project" value="InterPro"/>
</dbReference>
<reference evidence="3 4" key="1">
    <citation type="submission" date="2019-07" db="EMBL/GenBank/DDBJ databases">
        <title>Whole genome shotgun sequence of Myxococcus fulvus NBRC 100333.</title>
        <authorList>
            <person name="Hosoyama A."/>
            <person name="Uohara A."/>
            <person name="Ohji S."/>
            <person name="Ichikawa N."/>
        </authorList>
    </citation>
    <scope>NUCLEOTIDE SEQUENCE [LARGE SCALE GENOMIC DNA]</scope>
    <source>
        <strain evidence="3 4">NBRC 100333</strain>
    </source>
</reference>
<dbReference type="OrthoDB" id="9791261at2"/>
<comment type="caution">
    <text evidence="3">The sequence shown here is derived from an EMBL/GenBank/DDBJ whole genome shotgun (WGS) entry which is preliminary data.</text>
</comment>
<proteinExistence type="inferred from homology"/>
<sequence length="447" mass="47766">MMDSVTPVAVVLARNLLESLWVGVGTRLALGQGMSLVSVALSLVLATSPSEAWSLERVVSESLARSPEVAAAQAEEQGAEGVRATDGRWPRANPSVELALVTDALTGDTGEQRTELVLSQALEVAGQSGLRVERASAALSAARARRHAVMLSASAGAVESAVELERREARATLARESLELTREMEAATVRRFAAGDVSELDRNAAALERARAEARAAQALAEVVAARAELNRRLGRSMDSALRVSLVDTATQPLPSSLEGEPPSLVAARAEVAASGSEVDLLRRERIPSPTVSLGYERERRPESHGAFSDVHTEHLLIARLSVPLPLWDRNQPELAEARARRKVRESEQVARERDVSAEQSVARATFDAARSAHEALMAVRPSVDRNLELVRRAYEAGELGLDALFLARDRAFAAAAEGVDAAAALVRARVALLRSVGRLPTGQVPE</sequence>
<comment type="similarity">
    <text evidence="1">Belongs to the outer membrane factor (OMF) (TC 1.B.17) family.</text>
</comment>
<gene>
    <name evidence="3" type="ORF">MFU01_05340</name>
</gene>